<dbReference type="PANTHER" id="PTHR33446:SF2">
    <property type="entry name" value="PROTEIN TONB"/>
    <property type="match status" value="1"/>
</dbReference>
<keyword evidence="9" id="KW-0472">Membrane</keyword>
<dbReference type="GO" id="GO:0015031">
    <property type="term" value="P:protein transport"/>
    <property type="evidence" value="ECO:0007669"/>
    <property type="project" value="UniProtKB-KW"/>
</dbReference>
<comment type="caution">
    <text evidence="12">The sequence shown here is derived from an EMBL/GenBank/DDBJ whole genome shotgun (WGS) entry which is preliminary data.</text>
</comment>
<keyword evidence="13" id="KW-1185">Reference proteome</keyword>
<dbReference type="InterPro" id="IPR006260">
    <property type="entry name" value="TonB/TolA_C"/>
</dbReference>
<comment type="similarity">
    <text evidence="2">Belongs to the TonB family.</text>
</comment>
<reference evidence="12" key="1">
    <citation type="journal article" date="2014" name="Int. J. Syst. Evol. Microbiol.">
        <title>Complete genome sequence of Corynebacterium casei LMG S-19264T (=DSM 44701T), isolated from a smear-ripened cheese.</title>
        <authorList>
            <consortium name="US DOE Joint Genome Institute (JGI-PGF)"/>
            <person name="Walter F."/>
            <person name="Albersmeier A."/>
            <person name="Kalinowski J."/>
            <person name="Ruckert C."/>
        </authorList>
    </citation>
    <scope>NUCLEOTIDE SEQUENCE</scope>
    <source>
        <strain evidence="12">KCTC 23077</strain>
    </source>
</reference>
<dbReference type="GO" id="GO:0031992">
    <property type="term" value="F:energy transducer activity"/>
    <property type="evidence" value="ECO:0007669"/>
    <property type="project" value="TreeGrafter"/>
</dbReference>
<dbReference type="RefSeq" id="WP_189453752.1">
    <property type="nucleotide sequence ID" value="NZ_BMYD01000001.1"/>
</dbReference>
<dbReference type="InterPro" id="IPR051045">
    <property type="entry name" value="TonB-dependent_transducer"/>
</dbReference>
<evidence type="ECO:0000256" key="9">
    <source>
        <dbReference type="ARBA" id="ARBA00023136"/>
    </source>
</evidence>
<evidence type="ECO:0000256" key="6">
    <source>
        <dbReference type="ARBA" id="ARBA00022692"/>
    </source>
</evidence>
<accession>A0A918SVU0</accession>
<evidence type="ECO:0000256" key="7">
    <source>
        <dbReference type="ARBA" id="ARBA00022927"/>
    </source>
</evidence>
<organism evidence="12 13">
    <name type="scientific">Cognatilysobacter bugurensis</name>
    <dbReference type="NCBI Taxonomy" id="543356"/>
    <lineage>
        <taxon>Bacteria</taxon>
        <taxon>Pseudomonadati</taxon>
        <taxon>Pseudomonadota</taxon>
        <taxon>Gammaproteobacteria</taxon>
        <taxon>Lysobacterales</taxon>
        <taxon>Lysobacteraceae</taxon>
        <taxon>Cognatilysobacter</taxon>
    </lineage>
</organism>
<gene>
    <name evidence="12" type="ORF">GCM10007067_09150</name>
</gene>
<evidence type="ECO:0000256" key="10">
    <source>
        <dbReference type="SAM" id="SignalP"/>
    </source>
</evidence>
<evidence type="ECO:0000256" key="8">
    <source>
        <dbReference type="ARBA" id="ARBA00022989"/>
    </source>
</evidence>
<keyword evidence="5" id="KW-0997">Cell inner membrane</keyword>
<dbReference type="SUPFAM" id="SSF74653">
    <property type="entry name" value="TolA/TonB C-terminal domain"/>
    <property type="match status" value="1"/>
</dbReference>
<keyword evidence="3" id="KW-0813">Transport</keyword>
<dbReference type="GO" id="GO:0055085">
    <property type="term" value="P:transmembrane transport"/>
    <property type="evidence" value="ECO:0007669"/>
    <property type="project" value="InterPro"/>
</dbReference>
<comment type="subcellular location">
    <subcellularLocation>
        <location evidence="1">Cell inner membrane</location>
        <topology evidence="1">Single-pass membrane protein</topology>
        <orientation evidence="1">Periplasmic side</orientation>
    </subcellularLocation>
</comment>
<protein>
    <recommendedName>
        <fullName evidence="11">TonB C-terminal domain-containing protein</fullName>
    </recommendedName>
</protein>
<dbReference type="Proteomes" id="UP000646426">
    <property type="component" value="Unassembled WGS sequence"/>
</dbReference>
<keyword evidence="7" id="KW-0653">Protein transport</keyword>
<dbReference type="InterPro" id="IPR037682">
    <property type="entry name" value="TonB_C"/>
</dbReference>
<keyword evidence="10" id="KW-0732">Signal</keyword>
<feature type="chain" id="PRO_5037918846" description="TonB C-terminal domain-containing protein" evidence="10">
    <location>
        <begin position="24"/>
        <end position="139"/>
    </location>
</feature>
<dbReference type="EMBL" id="BMYD01000001">
    <property type="protein sequence ID" value="GHA74362.1"/>
    <property type="molecule type" value="Genomic_DNA"/>
</dbReference>
<evidence type="ECO:0000256" key="2">
    <source>
        <dbReference type="ARBA" id="ARBA00006555"/>
    </source>
</evidence>
<dbReference type="GO" id="GO:0098797">
    <property type="term" value="C:plasma membrane protein complex"/>
    <property type="evidence" value="ECO:0007669"/>
    <property type="project" value="TreeGrafter"/>
</dbReference>
<dbReference type="Pfam" id="PF03544">
    <property type="entry name" value="TonB_C"/>
    <property type="match status" value="1"/>
</dbReference>
<dbReference type="AlphaFoldDB" id="A0A918SVU0"/>
<dbReference type="PROSITE" id="PS52015">
    <property type="entry name" value="TONB_CTD"/>
    <property type="match status" value="1"/>
</dbReference>
<sequence>MIRISLRLAAVAAIAGLTACFEAPPPAPSISPTQPLARNTPPPAYPEALACEDVGGQVVLQLEIGADGRPASMRLLTSSGESQLDDAAIAAVRGWEFAPATRNGQPVTSRIQVPVTFTPPTPRPERCFVLDEQRASSLN</sequence>
<evidence type="ECO:0000259" key="11">
    <source>
        <dbReference type="PROSITE" id="PS52015"/>
    </source>
</evidence>
<evidence type="ECO:0000256" key="5">
    <source>
        <dbReference type="ARBA" id="ARBA00022519"/>
    </source>
</evidence>
<dbReference type="PROSITE" id="PS51257">
    <property type="entry name" value="PROKAR_LIPOPROTEIN"/>
    <property type="match status" value="1"/>
</dbReference>
<proteinExistence type="inferred from homology"/>
<evidence type="ECO:0000256" key="3">
    <source>
        <dbReference type="ARBA" id="ARBA00022448"/>
    </source>
</evidence>
<dbReference type="Gene3D" id="3.30.1150.10">
    <property type="match status" value="1"/>
</dbReference>
<evidence type="ECO:0000256" key="4">
    <source>
        <dbReference type="ARBA" id="ARBA00022475"/>
    </source>
</evidence>
<keyword evidence="4" id="KW-1003">Cell membrane</keyword>
<reference evidence="12" key="2">
    <citation type="submission" date="2020-09" db="EMBL/GenBank/DDBJ databases">
        <authorList>
            <person name="Sun Q."/>
            <person name="Kim S."/>
        </authorList>
    </citation>
    <scope>NUCLEOTIDE SEQUENCE</scope>
    <source>
        <strain evidence="12">KCTC 23077</strain>
    </source>
</reference>
<dbReference type="NCBIfam" id="TIGR01352">
    <property type="entry name" value="tonB_Cterm"/>
    <property type="match status" value="1"/>
</dbReference>
<evidence type="ECO:0000256" key="1">
    <source>
        <dbReference type="ARBA" id="ARBA00004383"/>
    </source>
</evidence>
<evidence type="ECO:0000313" key="12">
    <source>
        <dbReference type="EMBL" id="GHA74362.1"/>
    </source>
</evidence>
<keyword evidence="6" id="KW-0812">Transmembrane</keyword>
<feature type="domain" description="TonB C-terminal" evidence="11">
    <location>
        <begin position="30"/>
        <end position="126"/>
    </location>
</feature>
<feature type="signal peptide" evidence="10">
    <location>
        <begin position="1"/>
        <end position="23"/>
    </location>
</feature>
<name>A0A918SVU0_9GAMM</name>
<keyword evidence="8" id="KW-1133">Transmembrane helix</keyword>
<dbReference type="PANTHER" id="PTHR33446">
    <property type="entry name" value="PROTEIN TONB-RELATED"/>
    <property type="match status" value="1"/>
</dbReference>
<evidence type="ECO:0000313" key="13">
    <source>
        <dbReference type="Proteomes" id="UP000646426"/>
    </source>
</evidence>